<dbReference type="SUPFAM" id="SSF49879">
    <property type="entry name" value="SMAD/FHA domain"/>
    <property type="match status" value="3"/>
</dbReference>
<feature type="compositionally biased region" description="Basic and acidic residues" evidence="1">
    <location>
        <begin position="461"/>
        <end position="471"/>
    </location>
</feature>
<name>A0A194PVD1_PAPXU</name>
<feature type="compositionally biased region" description="Basic and acidic residues" evidence="1">
    <location>
        <begin position="502"/>
        <end position="513"/>
    </location>
</feature>
<dbReference type="SMART" id="SM00524">
    <property type="entry name" value="DWB"/>
    <property type="match status" value="1"/>
</dbReference>
<feature type="compositionally biased region" description="Low complexity" evidence="1">
    <location>
        <begin position="415"/>
        <end position="425"/>
    </location>
</feature>
<evidence type="ECO:0000313" key="3">
    <source>
        <dbReference type="EMBL" id="KPI95085.1"/>
    </source>
</evidence>
<dbReference type="InterPro" id="IPR001132">
    <property type="entry name" value="SMAD_dom_Dwarfin-type"/>
</dbReference>
<proteinExistence type="predicted"/>
<gene>
    <name evidence="3" type="ORF">RR46_12089</name>
</gene>
<feature type="region of interest" description="Disordered" evidence="1">
    <location>
        <begin position="458"/>
        <end position="513"/>
    </location>
</feature>
<keyword evidence="4" id="KW-1185">Reference proteome</keyword>
<dbReference type="GO" id="GO:0006355">
    <property type="term" value="P:regulation of DNA-templated transcription"/>
    <property type="evidence" value="ECO:0007669"/>
    <property type="project" value="InterPro"/>
</dbReference>
<feature type="domain" description="MH2" evidence="2">
    <location>
        <begin position="120"/>
        <end position="323"/>
    </location>
</feature>
<dbReference type="Gene3D" id="2.60.200.10">
    <property type="match status" value="3"/>
</dbReference>
<accession>A0A194PVD1</accession>
<dbReference type="InterPro" id="IPR017855">
    <property type="entry name" value="SMAD-like_dom_sf"/>
</dbReference>
<protein>
    <recommendedName>
        <fullName evidence="2">MH2 domain-containing protein</fullName>
    </recommendedName>
</protein>
<dbReference type="Proteomes" id="UP000053268">
    <property type="component" value="Unassembled WGS sequence"/>
</dbReference>
<evidence type="ECO:0000313" key="4">
    <source>
        <dbReference type="Proteomes" id="UP000053268"/>
    </source>
</evidence>
<evidence type="ECO:0000259" key="2">
    <source>
        <dbReference type="PROSITE" id="PS51076"/>
    </source>
</evidence>
<dbReference type="STRING" id="66420.A0A194PVD1"/>
<dbReference type="GO" id="GO:0051239">
    <property type="term" value="P:regulation of multicellular organismal process"/>
    <property type="evidence" value="ECO:0007669"/>
    <property type="project" value="UniProtKB-ARBA"/>
</dbReference>
<organism evidence="3 4">
    <name type="scientific">Papilio xuthus</name>
    <name type="common">Asian swallowtail butterfly</name>
    <dbReference type="NCBI Taxonomy" id="66420"/>
    <lineage>
        <taxon>Eukaryota</taxon>
        <taxon>Metazoa</taxon>
        <taxon>Ecdysozoa</taxon>
        <taxon>Arthropoda</taxon>
        <taxon>Hexapoda</taxon>
        <taxon>Insecta</taxon>
        <taxon>Pterygota</taxon>
        <taxon>Neoptera</taxon>
        <taxon>Endopterygota</taxon>
        <taxon>Lepidoptera</taxon>
        <taxon>Glossata</taxon>
        <taxon>Ditrysia</taxon>
        <taxon>Papilionoidea</taxon>
        <taxon>Papilionidae</taxon>
        <taxon>Papilioninae</taxon>
        <taxon>Papilio</taxon>
    </lineage>
</organism>
<dbReference type="InterPro" id="IPR008984">
    <property type="entry name" value="SMAD_FHA_dom_sf"/>
</dbReference>
<feature type="region of interest" description="Disordered" evidence="1">
    <location>
        <begin position="396"/>
        <end position="445"/>
    </location>
</feature>
<sequence>MTLVKGFRSDHIPLQQALAKCFVALYTLVEHIQEVLDKWTQIDDEIWAKVIVFEKNRRVAKAYARAPVLTINGSDDGFDGMSNNWKSNTISKAGNASMVPVVLLMSMGVDEDLGVPAARLPLLRAPPPRARVDTVAIGSARVTRLSSRLTPFTTRLLVRRPIDTIGLCGFDNPLRDPKTEEVKKHVGQGVKIKMDDAGNILIRRYSKSSVFVKSTAATNNEETAIGQDILKLPGYSLEQEKIFKLFDMKKFQSNVNRELRRSYPDRRRLETQCLSAVAFVKSDADLLECPIWVLVINVVAMDMLKSKLPPDIEHQEEYMGYVSYIRLLLFDMKKFQSNVNRELRRSYPDRRRLETQCLSAVAFVKSDADLLECPIWVLVINVVAMDMLKSKLPPVQRPLDIKNRPRIPIPDEDPYSIASSNANGSGSSGSSGGYGLGNGHGNGHGVVAATREQLMMQMGQKRGDKPPKLPPRENGYGPADIPKPDYDDIEVNGRVPSQFPRGKSDKGKDNKKYDDPYYCGLRARVPNFVKANGKHVLPTMTERLTLKEAPVPSKRYSVAHAHPGPFLPHMPPFAHAPMPPAALWHARSYESGIDGEHYDPYALYGRLPMPGRGFPPPPAPHARQMFIGEWD</sequence>
<feature type="compositionally biased region" description="Gly residues" evidence="1">
    <location>
        <begin position="426"/>
        <end position="444"/>
    </location>
</feature>
<dbReference type="GO" id="GO:0009791">
    <property type="term" value="P:post-embryonic development"/>
    <property type="evidence" value="ECO:0007669"/>
    <property type="project" value="UniProtKB-ARBA"/>
</dbReference>
<dbReference type="PROSITE" id="PS51076">
    <property type="entry name" value="MH2"/>
    <property type="match status" value="1"/>
</dbReference>
<dbReference type="GO" id="GO:0050793">
    <property type="term" value="P:regulation of developmental process"/>
    <property type="evidence" value="ECO:0007669"/>
    <property type="project" value="UniProtKB-ARBA"/>
</dbReference>
<evidence type="ECO:0000256" key="1">
    <source>
        <dbReference type="SAM" id="MobiDB-lite"/>
    </source>
</evidence>
<reference evidence="3 4" key="1">
    <citation type="journal article" date="2015" name="Nat. Commun.">
        <title>Outbred genome sequencing and CRISPR/Cas9 gene editing in butterflies.</title>
        <authorList>
            <person name="Li X."/>
            <person name="Fan D."/>
            <person name="Zhang W."/>
            <person name="Liu G."/>
            <person name="Zhang L."/>
            <person name="Zhao L."/>
            <person name="Fang X."/>
            <person name="Chen L."/>
            <person name="Dong Y."/>
            <person name="Chen Y."/>
            <person name="Ding Y."/>
            <person name="Zhao R."/>
            <person name="Feng M."/>
            <person name="Zhu Y."/>
            <person name="Feng Y."/>
            <person name="Jiang X."/>
            <person name="Zhu D."/>
            <person name="Xiang H."/>
            <person name="Feng X."/>
            <person name="Li S."/>
            <person name="Wang J."/>
            <person name="Zhang G."/>
            <person name="Kronforst M.R."/>
            <person name="Wang W."/>
        </authorList>
    </citation>
    <scope>NUCLEOTIDE SEQUENCE [LARGE SCALE GENOMIC DNA]</scope>
    <source>
        <strain evidence="3">Ya'a_city_454_Px</strain>
        <tissue evidence="3">Whole body</tissue>
    </source>
</reference>
<dbReference type="PANTHER" id="PTHR22742:SF2">
    <property type="entry name" value="EXPANSION, ISOFORM A-RELATED"/>
    <property type="match status" value="1"/>
</dbReference>
<dbReference type="AlphaFoldDB" id="A0A194PVD1"/>
<dbReference type="PANTHER" id="PTHR22742">
    <property type="entry name" value="EXPANSION, ISOFORM A-RELATED"/>
    <property type="match status" value="1"/>
</dbReference>
<dbReference type="EMBL" id="KQ459597">
    <property type="protein sequence ID" value="KPI95085.1"/>
    <property type="molecule type" value="Genomic_DNA"/>
</dbReference>
<dbReference type="Pfam" id="PF03166">
    <property type="entry name" value="MH2"/>
    <property type="match status" value="1"/>
</dbReference>